<dbReference type="GO" id="GO:0006826">
    <property type="term" value="P:iron ion transport"/>
    <property type="evidence" value="ECO:0007669"/>
    <property type="project" value="InterPro"/>
</dbReference>
<dbReference type="InterPro" id="IPR009040">
    <property type="entry name" value="Ferritin-like_diiron"/>
</dbReference>
<comment type="subcellular location">
    <subcellularLocation>
        <location evidence="7">Cytoplasm</location>
    </subcellularLocation>
</comment>
<dbReference type="InterPro" id="IPR009078">
    <property type="entry name" value="Ferritin-like_SF"/>
</dbReference>
<keyword evidence="3 6" id="KW-0479">Metal-binding</keyword>
<dbReference type="OrthoDB" id="9801481at2"/>
<dbReference type="GO" id="GO:0004322">
    <property type="term" value="F:ferroxidase activity"/>
    <property type="evidence" value="ECO:0007669"/>
    <property type="project" value="TreeGrafter"/>
</dbReference>
<evidence type="ECO:0000313" key="9">
    <source>
        <dbReference type="EMBL" id="QDU09803.1"/>
    </source>
</evidence>
<name>A0A517WX08_9PLAN</name>
<dbReference type="CDD" id="cd01055">
    <property type="entry name" value="Nonheme_Ferritin"/>
    <property type="match status" value="1"/>
</dbReference>
<feature type="binding site" evidence="6">
    <location>
        <position position="52"/>
    </location>
    <ligand>
        <name>Fe cation</name>
        <dbReference type="ChEBI" id="CHEBI:24875"/>
        <label>1</label>
    </ligand>
</feature>
<gene>
    <name evidence="9" type="primary">ftnA</name>
    <name evidence="9" type="ORF">V202x_32000</name>
</gene>
<dbReference type="PANTHER" id="PTHR11431">
    <property type="entry name" value="FERRITIN"/>
    <property type="match status" value="1"/>
</dbReference>
<evidence type="ECO:0000256" key="6">
    <source>
        <dbReference type="PIRSR" id="PIRSR601519-1"/>
    </source>
</evidence>
<proteinExistence type="inferred from homology"/>
<dbReference type="GO" id="GO:0008199">
    <property type="term" value="F:ferric iron binding"/>
    <property type="evidence" value="ECO:0007669"/>
    <property type="project" value="InterPro"/>
</dbReference>
<comment type="catalytic activity">
    <reaction evidence="7">
        <text>4 Fe(2+) + O2 + 6 H2O = 4 iron(III) oxide-hydroxide + 12 H(+)</text>
        <dbReference type="Rhea" id="RHEA:11972"/>
        <dbReference type="ChEBI" id="CHEBI:15377"/>
        <dbReference type="ChEBI" id="CHEBI:15378"/>
        <dbReference type="ChEBI" id="CHEBI:15379"/>
        <dbReference type="ChEBI" id="CHEBI:29033"/>
        <dbReference type="ChEBI" id="CHEBI:78619"/>
        <dbReference type="EC" id="1.16.3.2"/>
    </reaction>
</comment>
<sequence>MYPNDEKVFQRLNEQIHLELDAWYGYLAMSTWCSKNYFPGFAKWLNSQAQEEYTHAMKLRWFLIDRGKSVILKQIEKPKIEFTTVIDIFEAALDQEKENTRSINSILQFAFEEKAYATSAELQWFITEQVEEERSAQMNLAHIKMVADDPAALLDLDKAFGEREAIFPVPAE</sequence>
<accession>A0A517WX08</accession>
<reference evidence="9 10" key="1">
    <citation type="submission" date="2019-03" db="EMBL/GenBank/DDBJ databases">
        <title>Deep-cultivation of Planctomycetes and their phenomic and genomic characterization uncovers novel biology.</title>
        <authorList>
            <person name="Wiegand S."/>
            <person name="Jogler M."/>
            <person name="Boedeker C."/>
            <person name="Pinto D."/>
            <person name="Vollmers J."/>
            <person name="Rivas-Marin E."/>
            <person name="Kohn T."/>
            <person name="Peeters S.H."/>
            <person name="Heuer A."/>
            <person name="Rast P."/>
            <person name="Oberbeckmann S."/>
            <person name="Bunk B."/>
            <person name="Jeske O."/>
            <person name="Meyerdierks A."/>
            <person name="Storesund J.E."/>
            <person name="Kallscheuer N."/>
            <person name="Luecker S."/>
            <person name="Lage O.M."/>
            <person name="Pohl T."/>
            <person name="Merkel B.J."/>
            <person name="Hornburger P."/>
            <person name="Mueller R.-W."/>
            <person name="Bruemmer F."/>
            <person name="Labrenz M."/>
            <person name="Spormann A.M."/>
            <person name="Op den Camp H."/>
            <person name="Overmann J."/>
            <person name="Amann R."/>
            <person name="Jetten M.S.M."/>
            <person name="Mascher T."/>
            <person name="Medema M.H."/>
            <person name="Devos D.P."/>
            <person name="Kaster A.-K."/>
            <person name="Ovreas L."/>
            <person name="Rohde M."/>
            <person name="Galperin M.Y."/>
            <person name="Jogler C."/>
        </authorList>
    </citation>
    <scope>NUCLEOTIDE SEQUENCE [LARGE SCALE GENOMIC DNA]</scope>
    <source>
        <strain evidence="9 10">V202</strain>
    </source>
</reference>
<comment type="similarity">
    <text evidence="1 7">Belongs to the ferritin family. Prokaryotic subfamily.</text>
</comment>
<feature type="binding site" evidence="6">
    <location>
        <position position="96"/>
    </location>
    <ligand>
        <name>Fe cation</name>
        <dbReference type="ChEBI" id="CHEBI:24875"/>
        <label>1</label>
    </ligand>
</feature>
<comment type="function">
    <text evidence="7">Iron-storage protein.</text>
</comment>
<dbReference type="EC" id="1.16.3.2" evidence="7"/>
<feature type="binding site" evidence="6">
    <location>
        <position position="19"/>
    </location>
    <ligand>
        <name>Fe cation</name>
        <dbReference type="ChEBI" id="CHEBI:24875"/>
        <label>1</label>
    </ligand>
</feature>
<evidence type="ECO:0000256" key="7">
    <source>
        <dbReference type="RuleBase" id="RU361145"/>
    </source>
</evidence>
<dbReference type="InterPro" id="IPR008331">
    <property type="entry name" value="Ferritin_DPS_dom"/>
</dbReference>
<evidence type="ECO:0000259" key="8">
    <source>
        <dbReference type="PROSITE" id="PS50905"/>
    </source>
</evidence>
<feature type="binding site" evidence="6">
    <location>
        <position position="55"/>
    </location>
    <ligand>
        <name>Fe cation</name>
        <dbReference type="ChEBI" id="CHEBI:24875"/>
        <label>1</label>
    </ligand>
</feature>
<organism evidence="9 10">
    <name type="scientific">Gimesia aquarii</name>
    <dbReference type="NCBI Taxonomy" id="2527964"/>
    <lineage>
        <taxon>Bacteria</taxon>
        <taxon>Pseudomonadati</taxon>
        <taxon>Planctomycetota</taxon>
        <taxon>Planctomycetia</taxon>
        <taxon>Planctomycetales</taxon>
        <taxon>Planctomycetaceae</taxon>
        <taxon>Gimesia</taxon>
    </lineage>
</organism>
<keyword evidence="2 7" id="KW-0409">Iron storage</keyword>
<dbReference type="RefSeq" id="WP_145176604.1">
    <property type="nucleotide sequence ID" value="NZ_CP037422.1"/>
</dbReference>
<keyword evidence="5 6" id="KW-0408">Iron</keyword>
<dbReference type="GO" id="GO:0042802">
    <property type="term" value="F:identical protein binding"/>
    <property type="evidence" value="ECO:0007669"/>
    <property type="project" value="UniProtKB-ARBA"/>
</dbReference>
<keyword evidence="10" id="KW-1185">Reference proteome</keyword>
<dbReference type="Gene3D" id="1.20.1260.10">
    <property type="match status" value="1"/>
</dbReference>
<evidence type="ECO:0000256" key="3">
    <source>
        <dbReference type="ARBA" id="ARBA00022723"/>
    </source>
</evidence>
<evidence type="ECO:0000313" key="10">
    <source>
        <dbReference type="Proteomes" id="UP000318384"/>
    </source>
</evidence>
<evidence type="ECO:0000256" key="5">
    <source>
        <dbReference type="ARBA" id="ARBA00023004"/>
    </source>
</evidence>
<dbReference type="PANTHER" id="PTHR11431:SF127">
    <property type="entry name" value="BACTERIAL NON-HEME FERRITIN"/>
    <property type="match status" value="1"/>
</dbReference>
<evidence type="ECO:0000256" key="4">
    <source>
        <dbReference type="ARBA" id="ARBA00023002"/>
    </source>
</evidence>
<keyword evidence="4 9" id="KW-0560">Oxidoreductase</keyword>
<dbReference type="InterPro" id="IPR041719">
    <property type="entry name" value="Ferritin_prok"/>
</dbReference>
<feature type="binding site" evidence="6">
    <location>
        <position position="129"/>
    </location>
    <ligand>
        <name>Fe cation</name>
        <dbReference type="ChEBI" id="CHEBI:24875"/>
        <label>1</label>
    </ligand>
</feature>
<keyword evidence="7" id="KW-0963">Cytoplasm</keyword>
<dbReference type="EMBL" id="CP037422">
    <property type="protein sequence ID" value="QDU09803.1"/>
    <property type="molecule type" value="Genomic_DNA"/>
</dbReference>
<dbReference type="AlphaFoldDB" id="A0A517WX08"/>
<dbReference type="SUPFAM" id="SSF47240">
    <property type="entry name" value="Ferritin-like"/>
    <property type="match status" value="1"/>
</dbReference>
<dbReference type="GO" id="GO:0005829">
    <property type="term" value="C:cytosol"/>
    <property type="evidence" value="ECO:0007669"/>
    <property type="project" value="TreeGrafter"/>
</dbReference>
<evidence type="ECO:0000256" key="1">
    <source>
        <dbReference type="ARBA" id="ARBA00006950"/>
    </source>
</evidence>
<dbReference type="Proteomes" id="UP000318384">
    <property type="component" value="Chromosome"/>
</dbReference>
<dbReference type="InterPro" id="IPR012347">
    <property type="entry name" value="Ferritin-like"/>
</dbReference>
<dbReference type="Pfam" id="PF00210">
    <property type="entry name" value="Ferritin"/>
    <property type="match status" value="1"/>
</dbReference>
<dbReference type="PROSITE" id="PS50905">
    <property type="entry name" value="FERRITIN_LIKE"/>
    <property type="match status" value="1"/>
</dbReference>
<dbReference type="InterPro" id="IPR001519">
    <property type="entry name" value="Ferritin"/>
</dbReference>
<feature type="domain" description="Ferritin-like diiron" evidence="8">
    <location>
        <begin position="2"/>
        <end position="147"/>
    </location>
</feature>
<protein>
    <recommendedName>
        <fullName evidence="7">Ferritin</fullName>
        <ecNumber evidence="7">1.16.3.2</ecNumber>
    </recommendedName>
</protein>
<dbReference type="GO" id="GO:0006879">
    <property type="term" value="P:intracellular iron ion homeostasis"/>
    <property type="evidence" value="ECO:0007669"/>
    <property type="project" value="UniProtKB-KW"/>
</dbReference>
<evidence type="ECO:0000256" key="2">
    <source>
        <dbReference type="ARBA" id="ARBA00022434"/>
    </source>
</evidence>
<dbReference type="FunFam" id="1.20.1260.10:FF:000001">
    <property type="entry name" value="Non-heme ferritin"/>
    <property type="match status" value="1"/>
</dbReference>
<dbReference type="GO" id="GO:0008198">
    <property type="term" value="F:ferrous iron binding"/>
    <property type="evidence" value="ECO:0007669"/>
    <property type="project" value="TreeGrafter"/>
</dbReference>